<keyword evidence="4" id="KW-0862">Zinc</keyword>
<feature type="domain" description="C2H2-type" evidence="10">
    <location>
        <begin position="281"/>
        <end position="309"/>
    </location>
</feature>
<evidence type="ECO:0000259" key="10">
    <source>
        <dbReference type="PROSITE" id="PS50157"/>
    </source>
</evidence>
<dbReference type="SUPFAM" id="SSF57667">
    <property type="entry name" value="beta-beta-alpha zinc fingers"/>
    <property type="match status" value="5"/>
</dbReference>
<reference evidence="12" key="1">
    <citation type="submission" date="2025-08" db="UniProtKB">
        <authorList>
            <consortium name="RefSeq"/>
        </authorList>
    </citation>
    <scope>IDENTIFICATION</scope>
</reference>
<feature type="domain" description="C2H2-type" evidence="10">
    <location>
        <begin position="395"/>
        <end position="422"/>
    </location>
</feature>
<feature type="region of interest" description="Disordered" evidence="9">
    <location>
        <begin position="104"/>
        <end position="163"/>
    </location>
</feature>
<evidence type="ECO:0000256" key="9">
    <source>
        <dbReference type="SAM" id="MobiDB-lite"/>
    </source>
</evidence>
<keyword evidence="6" id="KW-0804">Transcription</keyword>
<feature type="compositionally biased region" description="Low complexity" evidence="9">
    <location>
        <begin position="140"/>
        <end position="160"/>
    </location>
</feature>
<evidence type="ECO:0000256" key="3">
    <source>
        <dbReference type="ARBA" id="ARBA00022737"/>
    </source>
</evidence>
<evidence type="ECO:0000256" key="5">
    <source>
        <dbReference type="ARBA" id="ARBA00023015"/>
    </source>
</evidence>
<evidence type="ECO:0000256" key="6">
    <source>
        <dbReference type="ARBA" id="ARBA00023163"/>
    </source>
</evidence>
<dbReference type="Pfam" id="PF12874">
    <property type="entry name" value="zf-met"/>
    <property type="match status" value="1"/>
</dbReference>
<feature type="domain" description="C2H2-type" evidence="10">
    <location>
        <begin position="451"/>
        <end position="473"/>
    </location>
</feature>
<dbReference type="SMART" id="SM00355">
    <property type="entry name" value="ZnF_C2H2"/>
    <property type="match status" value="9"/>
</dbReference>
<feature type="non-terminal residue" evidence="12">
    <location>
        <position position="473"/>
    </location>
</feature>
<keyword evidence="5" id="KW-0805">Transcription regulation</keyword>
<organism evidence="11 12">
    <name type="scientific">Priapulus caudatus</name>
    <name type="common">Priapulid worm</name>
    <dbReference type="NCBI Taxonomy" id="37621"/>
    <lineage>
        <taxon>Eukaryota</taxon>
        <taxon>Metazoa</taxon>
        <taxon>Ecdysozoa</taxon>
        <taxon>Scalidophora</taxon>
        <taxon>Priapulida</taxon>
        <taxon>Priapulimorpha</taxon>
        <taxon>Priapulimorphida</taxon>
        <taxon>Priapulidae</taxon>
        <taxon>Priapulus</taxon>
    </lineage>
</organism>
<dbReference type="PROSITE" id="PS50157">
    <property type="entry name" value="ZINC_FINGER_C2H2_2"/>
    <property type="match status" value="8"/>
</dbReference>
<dbReference type="GeneID" id="106809686"/>
<feature type="domain" description="C2H2-type" evidence="10">
    <location>
        <begin position="367"/>
        <end position="394"/>
    </location>
</feature>
<sequence length="473" mass="53563">MMTTNVGRSQRNINNRNSFEDDFEIPISEVSVAKFEALNSLGGAVHGAHYLAGAPMHHKTHEELQSCMLSGRAEMERPKAEQFGVVAAMHLPCEPAHLPCEAPKSCDENFAEEDDGEEEEEEEEEEEDEEEEEEEEENDAATAPAATAAEAVAATGENAEQTFDFDKYREETFGTDPSDVADGNNSSELSAVMDEEGGISSAGMQELNLKLEVNGFLNGEGKKRWECHLCNKVYSTKHNLMIHVLDHSGVKMHSCHVCRRRFKQHSHLRAHLLIHSNTRPHACSVCSKAFTQVTHLRRHMIAIHGDGKKPHTCQSCGRGFAFPSELKIHIRKMHDRPGSSQCGECNKTCTTPEKLLAHMQRHSRSSLECNVCRREFLYPSQLKDHMKSHSTERPFMCGECGMEFLKEAHLKNHQLTHTGEKPHKCRVCGREFSLKSNMKRHEKIHQNDRQYKCQVCSREFTQLQTLNTHLVKH</sequence>
<evidence type="ECO:0000256" key="1">
    <source>
        <dbReference type="ARBA" id="ARBA00004123"/>
    </source>
</evidence>
<dbReference type="Gene3D" id="3.30.160.60">
    <property type="entry name" value="Classic Zinc Finger"/>
    <property type="match status" value="7"/>
</dbReference>
<evidence type="ECO:0000313" key="12">
    <source>
        <dbReference type="RefSeq" id="XP_014668343.1"/>
    </source>
</evidence>
<proteinExistence type="predicted"/>
<keyword evidence="2" id="KW-0479">Metal-binding</keyword>
<dbReference type="PANTHER" id="PTHR24399">
    <property type="entry name" value="ZINC FINGER AND BTB DOMAIN-CONTAINING"/>
    <property type="match status" value="1"/>
</dbReference>
<dbReference type="Pfam" id="PF00096">
    <property type="entry name" value="zf-C2H2"/>
    <property type="match status" value="6"/>
</dbReference>
<keyword evidence="11" id="KW-1185">Reference proteome</keyword>
<dbReference type="InterPro" id="IPR013087">
    <property type="entry name" value="Znf_C2H2_type"/>
</dbReference>
<evidence type="ECO:0000313" key="11">
    <source>
        <dbReference type="Proteomes" id="UP000695022"/>
    </source>
</evidence>
<evidence type="ECO:0000256" key="7">
    <source>
        <dbReference type="ARBA" id="ARBA00023242"/>
    </source>
</evidence>
<evidence type="ECO:0000256" key="8">
    <source>
        <dbReference type="PROSITE-ProRule" id="PRU00042"/>
    </source>
</evidence>
<dbReference type="InterPro" id="IPR036236">
    <property type="entry name" value="Znf_C2H2_sf"/>
</dbReference>
<accession>A0ABM1E822</accession>
<feature type="compositionally biased region" description="Acidic residues" evidence="9">
    <location>
        <begin position="109"/>
        <end position="139"/>
    </location>
</feature>
<keyword evidence="7" id="KW-0539">Nucleus</keyword>
<comment type="subcellular location">
    <subcellularLocation>
        <location evidence="1">Nucleus</location>
    </subcellularLocation>
</comment>
<feature type="domain" description="C2H2-type" evidence="10">
    <location>
        <begin position="253"/>
        <end position="280"/>
    </location>
</feature>
<dbReference type="Proteomes" id="UP000695022">
    <property type="component" value="Unplaced"/>
</dbReference>
<feature type="domain" description="C2H2-type" evidence="10">
    <location>
        <begin position="311"/>
        <end position="339"/>
    </location>
</feature>
<feature type="domain" description="C2H2-type" evidence="10">
    <location>
        <begin position="225"/>
        <end position="252"/>
    </location>
</feature>
<dbReference type="PANTHER" id="PTHR24399:SF23">
    <property type="entry name" value="C2H2-TYPE DOMAIN-CONTAINING PROTEIN"/>
    <property type="match status" value="1"/>
</dbReference>
<protein>
    <submittedName>
        <fullName evidence="12">Zinc finger protein 710-like</fullName>
    </submittedName>
</protein>
<evidence type="ECO:0000256" key="4">
    <source>
        <dbReference type="ARBA" id="ARBA00022833"/>
    </source>
</evidence>
<name>A0ABM1E822_PRICU</name>
<feature type="domain" description="C2H2-type" evidence="10">
    <location>
        <begin position="423"/>
        <end position="450"/>
    </location>
</feature>
<dbReference type="PROSITE" id="PS00028">
    <property type="entry name" value="ZINC_FINGER_C2H2_1"/>
    <property type="match status" value="9"/>
</dbReference>
<keyword evidence="8" id="KW-0863">Zinc-finger</keyword>
<gene>
    <name evidence="12" type="primary">LOC106809686</name>
</gene>
<evidence type="ECO:0000256" key="2">
    <source>
        <dbReference type="ARBA" id="ARBA00022723"/>
    </source>
</evidence>
<dbReference type="RefSeq" id="XP_014668343.1">
    <property type="nucleotide sequence ID" value="XM_014812857.1"/>
</dbReference>
<keyword evidence="3" id="KW-0677">Repeat</keyword>